<feature type="signal peptide" evidence="2">
    <location>
        <begin position="1"/>
        <end position="20"/>
    </location>
</feature>
<evidence type="ECO:0000256" key="1">
    <source>
        <dbReference type="SAM" id="MobiDB-lite"/>
    </source>
</evidence>
<name>A0ABP5MND9_9MICO</name>
<dbReference type="Proteomes" id="UP001501599">
    <property type="component" value="Unassembled WGS sequence"/>
</dbReference>
<evidence type="ECO:0000313" key="3">
    <source>
        <dbReference type="EMBL" id="GAA2174421.1"/>
    </source>
</evidence>
<evidence type="ECO:0008006" key="5">
    <source>
        <dbReference type="Google" id="ProtNLM"/>
    </source>
</evidence>
<dbReference type="RefSeq" id="WP_344343221.1">
    <property type="nucleotide sequence ID" value="NZ_BAAAQT010000006.1"/>
</dbReference>
<organism evidence="3 4">
    <name type="scientific">Agrococcus versicolor</name>
    <dbReference type="NCBI Taxonomy" id="501482"/>
    <lineage>
        <taxon>Bacteria</taxon>
        <taxon>Bacillati</taxon>
        <taxon>Actinomycetota</taxon>
        <taxon>Actinomycetes</taxon>
        <taxon>Micrococcales</taxon>
        <taxon>Microbacteriaceae</taxon>
        <taxon>Agrococcus</taxon>
    </lineage>
</organism>
<accession>A0ABP5MND9</accession>
<evidence type="ECO:0000256" key="2">
    <source>
        <dbReference type="SAM" id="SignalP"/>
    </source>
</evidence>
<protein>
    <recommendedName>
        <fullName evidence="5">DUF3558 domain-containing protein</fullName>
    </recommendedName>
</protein>
<gene>
    <name evidence="3" type="ORF">GCM10009846_20300</name>
</gene>
<keyword evidence="2" id="KW-0732">Signal</keyword>
<dbReference type="EMBL" id="BAAAQT010000006">
    <property type="protein sequence ID" value="GAA2174421.1"/>
    <property type="molecule type" value="Genomic_DNA"/>
</dbReference>
<reference evidence="4" key="1">
    <citation type="journal article" date="2019" name="Int. J. Syst. Evol. Microbiol.">
        <title>The Global Catalogue of Microorganisms (GCM) 10K type strain sequencing project: providing services to taxonomists for standard genome sequencing and annotation.</title>
        <authorList>
            <consortium name="The Broad Institute Genomics Platform"/>
            <consortium name="The Broad Institute Genome Sequencing Center for Infectious Disease"/>
            <person name="Wu L."/>
            <person name="Ma J."/>
        </authorList>
    </citation>
    <scope>NUCLEOTIDE SEQUENCE [LARGE SCALE GENOMIC DNA]</scope>
    <source>
        <strain evidence="4">JCM 16026</strain>
    </source>
</reference>
<comment type="caution">
    <text evidence="3">The sequence shown here is derived from an EMBL/GenBank/DDBJ whole genome shotgun (WGS) entry which is preliminary data.</text>
</comment>
<keyword evidence="4" id="KW-1185">Reference proteome</keyword>
<feature type="chain" id="PRO_5046806278" description="DUF3558 domain-containing protein" evidence="2">
    <location>
        <begin position="21"/>
        <end position="186"/>
    </location>
</feature>
<sequence>MPRPRALLAALALVGALALAACAPGSLDPTPTSDATPTQAPPPSDAPEDPNPSAFEPAPSVAPSVGPAAGDLDLACDALLTPQQVYDFNPQMLATASPTSALPEAFAAIVDAGGVVCAWEHVTSADVLLVGVAPADGPSVDGSGCAPLTCIDDAADDLLVRVGSRYFEGAEDQGADVAALVVANLA</sequence>
<evidence type="ECO:0000313" key="4">
    <source>
        <dbReference type="Proteomes" id="UP001501599"/>
    </source>
</evidence>
<feature type="compositionally biased region" description="Low complexity" evidence="1">
    <location>
        <begin position="51"/>
        <end position="63"/>
    </location>
</feature>
<feature type="compositionally biased region" description="Polar residues" evidence="1">
    <location>
        <begin position="29"/>
        <end position="38"/>
    </location>
</feature>
<proteinExistence type="predicted"/>
<dbReference type="PROSITE" id="PS51257">
    <property type="entry name" value="PROKAR_LIPOPROTEIN"/>
    <property type="match status" value="1"/>
</dbReference>
<feature type="region of interest" description="Disordered" evidence="1">
    <location>
        <begin position="25"/>
        <end position="63"/>
    </location>
</feature>